<evidence type="ECO:0000259" key="9">
    <source>
        <dbReference type="Pfam" id="PF02728"/>
    </source>
</evidence>
<keyword evidence="7" id="KW-0732">Signal</keyword>
<dbReference type="Pfam" id="PF21994">
    <property type="entry name" value="AGAO-like_N2"/>
    <property type="match status" value="1"/>
</dbReference>
<keyword evidence="4 6" id="KW-0560">Oxidoreductase</keyword>
<evidence type="ECO:0000256" key="1">
    <source>
        <dbReference type="ARBA" id="ARBA00007983"/>
    </source>
</evidence>
<dbReference type="SUPFAM" id="SSF49998">
    <property type="entry name" value="Amine oxidase catalytic domain"/>
    <property type="match status" value="1"/>
</dbReference>
<gene>
    <name evidence="11" type="primary">maoA</name>
    <name evidence="11" type="ORF">OPKNFCMD_4260</name>
</gene>
<feature type="domain" description="AGAO-like N2" evidence="10">
    <location>
        <begin position="42"/>
        <end position="111"/>
    </location>
</feature>
<evidence type="ECO:0000256" key="4">
    <source>
        <dbReference type="ARBA" id="ARBA00023002"/>
    </source>
</evidence>
<dbReference type="InterPro" id="IPR016182">
    <property type="entry name" value="Cu_amine_oxidase_N-reg"/>
</dbReference>
<dbReference type="InterPro" id="IPR049947">
    <property type="entry name" value="Cu_Am_Ox_Cu-bd"/>
</dbReference>
<evidence type="ECO:0000259" key="8">
    <source>
        <dbReference type="Pfam" id="PF01179"/>
    </source>
</evidence>
<reference evidence="11" key="1">
    <citation type="journal article" date="2021" name="Front. Microbiol.">
        <title>Comprehensive Comparative Genomics and Phenotyping of Methylobacterium Species.</title>
        <authorList>
            <person name="Alessa O."/>
            <person name="Ogura Y."/>
            <person name="Fujitani Y."/>
            <person name="Takami H."/>
            <person name="Hayashi T."/>
            <person name="Sahin N."/>
            <person name="Tani A."/>
        </authorList>
    </citation>
    <scope>NUCLEOTIDE SEQUENCE</scope>
    <source>
        <strain evidence="11">KCTC 52305</strain>
    </source>
</reference>
<dbReference type="EMBL" id="BPQH01000013">
    <property type="protein sequence ID" value="GJD51505.1"/>
    <property type="molecule type" value="Genomic_DNA"/>
</dbReference>
<dbReference type="RefSeq" id="WP_128560472.1">
    <property type="nucleotide sequence ID" value="NZ_BPQH01000013.1"/>
</dbReference>
<feature type="domain" description="Copper amine oxidase N3-terminal" evidence="9">
    <location>
        <begin position="126"/>
        <end position="218"/>
    </location>
</feature>
<evidence type="ECO:0000256" key="7">
    <source>
        <dbReference type="SAM" id="SignalP"/>
    </source>
</evidence>
<dbReference type="SUPFAM" id="SSF54416">
    <property type="entry name" value="Amine oxidase N-terminal region"/>
    <property type="match status" value="2"/>
</dbReference>
<keyword evidence="5 6" id="KW-0186">Copper</keyword>
<feature type="signal peptide" evidence="7">
    <location>
        <begin position="1"/>
        <end position="24"/>
    </location>
</feature>
<dbReference type="Pfam" id="PF01179">
    <property type="entry name" value="Cu_amine_oxid"/>
    <property type="match status" value="1"/>
</dbReference>
<accession>A0ABQ4R3G7</accession>
<reference evidence="11" key="2">
    <citation type="submission" date="2021-08" db="EMBL/GenBank/DDBJ databases">
        <authorList>
            <person name="Tani A."/>
            <person name="Ola A."/>
            <person name="Ogura Y."/>
            <person name="Katsura K."/>
            <person name="Hayashi T."/>
        </authorList>
    </citation>
    <scope>NUCLEOTIDE SEQUENCE</scope>
    <source>
        <strain evidence="11">KCTC 52305</strain>
    </source>
</reference>
<comment type="PTM">
    <text evidence="6">Topaquinone (TPQ) is generated by copper-dependent autoxidation of a specific tyrosyl residue.</text>
</comment>
<evidence type="ECO:0000259" key="10">
    <source>
        <dbReference type="Pfam" id="PF21994"/>
    </source>
</evidence>
<dbReference type="Proteomes" id="UP001055167">
    <property type="component" value="Unassembled WGS sequence"/>
</dbReference>
<evidence type="ECO:0000256" key="5">
    <source>
        <dbReference type="ARBA" id="ARBA00023008"/>
    </source>
</evidence>
<dbReference type="InterPro" id="IPR015798">
    <property type="entry name" value="Cu_amine_oxidase_C"/>
</dbReference>
<feature type="chain" id="PRO_5046652869" description="Amine oxidase" evidence="7">
    <location>
        <begin position="25"/>
        <end position="667"/>
    </location>
</feature>
<dbReference type="EC" id="1.4.3.-" evidence="6"/>
<evidence type="ECO:0000313" key="12">
    <source>
        <dbReference type="Proteomes" id="UP001055167"/>
    </source>
</evidence>
<organism evidence="11 12">
    <name type="scientific">Methylobacterium crusticola</name>
    <dbReference type="NCBI Taxonomy" id="1697972"/>
    <lineage>
        <taxon>Bacteria</taxon>
        <taxon>Pseudomonadati</taxon>
        <taxon>Pseudomonadota</taxon>
        <taxon>Alphaproteobacteria</taxon>
        <taxon>Hyphomicrobiales</taxon>
        <taxon>Methylobacteriaceae</taxon>
        <taxon>Methylobacterium</taxon>
    </lineage>
</organism>
<dbReference type="PROSITE" id="PS01165">
    <property type="entry name" value="COPPER_AMINE_OXID_2"/>
    <property type="match status" value="1"/>
</dbReference>
<keyword evidence="12" id="KW-1185">Reference proteome</keyword>
<keyword evidence="2 6" id="KW-0479">Metal-binding</keyword>
<evidence type="ECO:0000313" key="11">
    <source>
        <dbReference type="EMBL" id="GJD51505.1"/>
    </source>
</evidence>
<dbReference type="PANTHER" id="PTHR10638:SF41">
    <property type="entry name" value="AMINE OXIDASE"/>
    <property type="match status" value="1"/>
</dbReference>
<dbReference type="InterPro" id="IPR036460">
    <property type="entry name" value="Cu_amine_oxidase_C_sf"/>
</dbReference>
<comment type="similarity">
    <text evidence="1 6">Belongs to the copper/topaquinone oxidase family.</text>
</comment>
<protein>
    <recommendedName>
        <fullName evidence="6">Amine oxidase</fullName>
        <ecNumber evidence="6">1.4.3.-</ecNumber>
    </recommendedName>
</protein>
<keyword evidence="3 6" id="KW-0801">TPQ</keyword>
<dbReference type="InterPro" id="IPR015802">
    <property type="entry name" value="Cu_amine_oxidase_N3"/>
</dbReference>
<dbReference type="Pfam" id="PF02728">
    <property type="entry name" value="Cu_amine_oxidN3"/>
    <property type="match status" value="1"/>
</dbReference>
<dbReference type="PANTHER" id="PTHR10638">
    <property type="entry name" value="COPPER AMINE OXIDASE"/>
    <property type="match status" value="1"/>
</dbReference>
<dbReference type="InterPro" id="IPR000269">
    <property type="entry name" value="Cu_amine_oxidase"/>
</dbReference>
<evidence type="ECO:0000256" key="6">
    <source>
        <dbReference type="RuleBase" id="RU000672"/>
    </source>
</evidence>
<evidence type="ECO:0000256" key="2">
    <source>
        <dbReference type="ARBA" id="ARBA00022723"/>
    </source>
</evidence>
<comment type="caution">
    <text evidence="11">The sequence shown here is derived from an EMBL/GenBank/DDBJ whole genome shotgun (WGS) entry which is preliminary data.</text>
</comment>
<sequence length="667" mass="72555">MRPHTLPRLALGLGLSALAAPAPAEERVAPAATASHPMDALTADEIRAAMAVLRGAGKVDAATRIVSLSLDEEPKEAVRAWRPGQPFGRRARGVLLAGGRLQEARIDLAAGSLLAWRVVENRQASLTVEEMIGAGDLPRKDPRWRAAMARRGITDDAKIVCLPLAVGPGTDPALAGRRLLNVPCVDTTGAANNLWGKPIEGLMATVDIGAGEVVSVTDLGPVPPPPETPSHAYAESGRYRPVPKPVAIAAPEGRNVTVAGGQVRWDNWSFHVRLEPRLGTVLSLVRFDDHGTPRDVAYQLSASEMYVPYMDPAPTWSFRAYMDIGEYGFGTLATQLRPGEDCPASATYLDLVIAGSRGEPLGQKGVVCLFERPTGDPVWRHDELWNETVETRPNTELVVRMAPVVGNYDYLVDYVFDRAGSIDVRLGAYGIDAAKGVAASSLSDPSAPQDTATGTLVAPRLLAVNHDHYMAFRLDMDVDGPQNRLVADRFAVRRLPEGGPRRSLWGVASEAQETEGPVTLPLGAAQFRIESAGRRNRLGYPTSYQIMPGHTATSLLARDEPIQKRASFTDYTLWASAYDPDERYASGDYPNQNTEVEGLPAFVAARRPIRDRDLVLWYTMGFRHVPRSEDWPAMPGLWHGFRLRPFNFFDRNPALDVPPASAAQAVR</sequence>
<dbReference type="InterPro" id="IPR054157">
    <property type="entry name" value="AGAO-like_N2"/>
</dbReference>
<dbReference type="Gene3D" id="3.10.450.40">
    <property type="match status" value="2"/>
</dbReference>
<name>A0ABQ4R3G7_9HYPH</name>
<dbReference type="Gene3D" id="2.70.98.20">
    <property type="entry name" value="Copper amine oxidase, catalytic domain"/>
    <property type="match status" value="1"/>
</dbReference>
<feature type="domain" description="Copper amine oxidase catalytic" evidence="8">
    <location>
        <begin position="248"/>
        <end position="655"/>
    </location>
</feature>
<comment type="cofactor">
    <cofactor evidence="6">
        <name>Cu cation</name>
        <dbReference type="ChEBI" id="CHEBI:23378"/>
    </cofactor>
    <text evidence="6">Contains 1 topaquinone per subunit.</text>
</comment>
<proteinExistence type="inferred from homology"/>
<evidence type="ECO:0000256" key="3">
    <source>
        <dbReference type="ARBA" id="ARBA00022772"/>
    </source>
</evidence>